<evidence type="ECO:0000256" key="5">
    <source>
        <dbReference type="ARBA" id="ARBA00022982"/>
    </source>
</evidence>
<evidence type="ECO:0000259" key="8">
    <source>
        <dbReference type="PROSITE" id="PS51379"/>
    </source>
</evidence>
<proteinExistence type="predicted"/>
<evidence type="ECO:0000313" key="9">
    <source>
        <dbReference type="EMBL" id="RLE53413.1"/>
    </source>
</evidence>
<comment type="caution">
    <text evidence="9">The sequence shown here is derived from an EMBL/GenBank/DDBJ whole genome shotgun (WGS) entry which is preliminary data.</text>
</comment>
<evidence type="ECO:0000256" key="4">
    <source>
        <dbReference type="ARBA" id="ARBA00022737"/>
    </source>
</evidence>
<evidence type="ECO:0000256" key="2">
    <source>
        <dbReference type="ARBA" id="ARBA00022485"/>
    </source>
</evidence>
<sequence length="63" mass="6640">MGITIEIDYDKCTGVGECVRICPVQVYELIDGKAAATNIDQCIECCACVAACPNNAIKHSSCA</sequence>
<dbReference type="EMBL" id="QMRA01000067">
    <property type="protein sequence ID" value="RLE53413.1"/>
    <property type="molecule type" value="Genomic_DNA"/>
</dbReference>
<dbReference type="SUPFAM" id="SSF54862">
    <property type="entry name" value="4Fe-4S ferredoxins"/>
    <property type="match status" value="1"/>
</dbReference>
<feature type="domain" description="4Fe-4S ferredoxin-type" evidence="8">
    <location>
        <begin position="33"/>
        <end position="62"/>
    </location>
</feature>
<dbReference type="InterPro" id="IPR050572">
    <property type="entry name" value="Fe-S_Ferredoxin"/>
</dbReference>
<keyword evidence="5" id="KW-0249">Electron transport</keyword>
<protein>
    <submittedName>
        <fullName evidence="9">Ferredoxin</fullName>
    </submittedName>
</protein>
<name>A0A497F197_9CREN</name>
<organism evidence="9 10">
    <name type="scientific">Thermoproteota archaeon</name>
    <dbReference type="NCBI Taxonomy" id="2056631"/>
    <lineage>
        <taxon>Archaea</taxon>
        <taxon>Thermoproteota</taxon>
    </lineage>
</organism>
<dbReference type="Gene3D" id="3.30.70.20">
    <property type="match status" value="1"/>
</dbReference>
<feature type="domain" description="4Fe-4S ferredoxin-type" evidence="8">
    <location>
        <begin position="3"/>
        <end position="32"/>
    </location>
</feature>
<evidence type="ECO:0000256" key="7">
    <source>
        <dbReference type="ARBA" id="ARBA00023014"/>
    </source>
</evidence>
<evidence type="ECO:0000256" key="1">
    <source>
        <dbReference type="ARBA" id="ARBA00022448"/>
    </source>
</evidence>
<keyword evidence="2" id="KW-0004">4Fe-4S</keyword>
<keyword evidence="4" id="KW-0677">Repeat</keyword>
<evidence type="ECO:0000313" key="10">
    <source>
        <dbReference type="Proteomes" id="UP000269499"/>
    </source>
</evidence>
<evidence type="ECO:0000256" key="3">
    <source>
        <dbReference type="ARBA" id="ARBA00022723"/>
    </source>
</evidence>
<keyword evidence="3" id="KW-0479">Metal-binding</keyword>
<dbReference type="GO" id="GO:0046872">
    <property type="term" value="F:metal ion binding"/>
    <property type="evidence" value="ECO:0007669"/>
    <property type="project" value="UniProtKB-KW"/>
</dbReference>
<dbReference type="Pfam" id="PF13237">
    <property type="entry name" value="Fer4_10"/>
    <property type="match status" value="1"/>
</dbReference>
<evidence type="ECO:0000256" key="6">
    <source>
        <dbReference type="ARBA" id="ARBA00023004"/>
    </source>
</evidence>
<dbReference type="PROSITE" id="PS51379">
    <property type="entry name" value="4FE4S_FER_2"/>
    <property type="match status" value="2"/>
</dbReference>
<dbReference type="GO" id="GO:0051539">
    <property type="term" value="F:4 iron, 4 sulfur cluster binding"/>
    <property type="evidence" value="ECO:0007669"/>
    <property type="project" value="UniProtKB-KW"/>
</dbReference>
<reference evidence="9 10" key="1">
    <citation type="submission" date="2018-06" db="EMBL/GenBank/DDBJ databases">
        <title>Extensive metabolic versatility and redundancy in microbially diverse, dynamic hydrothermal sediments.</title>
        <authorList>
            <person name="Dombrowski N."/>
            <person name="Teske A."/>
            <person name="Baker B.J."/>
        </authorList>
    </citation>
    <scope>NUCLEOTIDE SEQUENCE [LARGE SCALE GENOMIC DNA]</scope>
    <source>
        <strain evidence="9">B20_G2</strain>
    </source>
</reference>
<dbReference type="InterPro" id="IPR017896">
    <property type="entry name" value="4Fe4S_Fe-S-bd"/>
</dbReference>
<keyword evidence="7" id="KW-0411">Iron-sulfur</keyword>
<dbReference type="AlphaFoldDB" id="A0A497F197"/>
<dbReference type="PANTHER" id="PTHR43687:SF6">
    <property type="entry name" value="L-ASPARTATE SEMIALDEHYDE SULFURTRANSFERASE IRON-SULFUR SUBUNIT"/>
    <property type="match status" value="1"/>
</dbReference>
<accession>A0A497F197</accession>
<dbReference type="PANTHER" id="PTHR43687">
    <property type="entry name" value="ADENYLYLSULFATE REDUCTASE, BETA SUBUNIT"/>
    <property type="match status" value="1"/>
</dbReference>
<dbReference type="Proteomes" id="UP000269499">
    <property type="component" value="Unassembled WGS sequence"/>
</dbReference>
<keyword evidence="6" id="KW-0408">Iron</keyword>
<gene>
    <name evidence="9" type="ORF">DRJ26_03365</name>
</gene>
<keyword evidence="1" id="KW-0813">Transport</keyword>